<reference evidence="1 2" key="1">
    <citation type="submission" date="2019-08" db="EMBL/GenBank/DDBJ databases">
        <title>Bradyrhizobium hipponensis sp. nov., a rhizobium isolated from a Lupinus angustifolius root nodule in Tunisia.</title>
        <authorList>
            <person name="Off K."/>
            <person name="Rejili M."/>
            <person name="Mars M."/>
            <person name="Brachmann A."/>
            <person name="Marin M."/>
        </authorList>
    </citation>
    <scope>NUCLEOTIDE SEQUENCE [LARGE SCALE GENOMIC DNA]</scope>
    <source>
        <strain evidence="2">aSej3</strain>
    </source>
</reference>
<comment type="caution">
    <text evidence="1">The sequence shown here is derived from an EMBL/GenBank/DDBJ whole genome shotgun (WGS) entry which is preliminary data.</text>
</comment>
<protein>
    <submittedName>
        <fullName evidence="1">Uncharacterized protein</fullName>
    </submittedName>
</protein>
<proteinExistence type="predicted"/>
<name>A0A5S4YS93_9BRAD</name>
<accession>A0A5S4YS93</accession>
<dbReference type="Proteomes" id="UP000324797">
    <property type="component" value="Unassembled WGS sequence"/>
</dbReference>
<gene>
    <name evidence="1" type="ORF">FXV83_07285</name>
</gene>
<dbReference type="AlphaFoldDB" id="A0A5S4YS93"/>
<evidence type="ECO:0000313" key="2">
    <source>
        <dbReference type="Proteomes" id="UP000324797"/>
    </source>
</evidence>
<dbReference type="EMBL" id="VSTH01000021">
    <property type="protein sequence ID" value="TYO67008.1"/>
    <property type="molecule type" value="Genomic_DNA"/>
</dbReference>
<keyword evidence="2" id="KW-1185">Reference proteome</keyword>
<evidence type="ECO:0000313" key="1">
    <source>
        <dbReference type="EMBL" id="TYO67008.1"/>
    </source>
</evidence>
<sequence>MPAIFDLLYREYCRARLAEMRKQLLIAGQSPEILQADCDAADAADRSCIDKQHEIGHGPPN</sequence>
<organism evidence="1 2">
    <name type="scientific">Bradyrhizobium hipponense</name>
    <dbReference type="NCBI Taxonomy" id="2605638"/>
    <lineage>
        <taxon>Bacteria</taxon>
        <taxon>Pseudomonadati</taxon>
        <taxon>Pseudomonadota</taxon>
        <taxon>Alphaproteobacteria</taxon>
        <taxon>Hyphomicrobiales</taxon>
        <taxon>Nitrobacteraceae</taxon>
        <taxon>Bradyrhizobium</taxon>
    </lineage>
</organism>